<feature type="compositionally biased region" description="Low complexity" evidence="1">
    <location>
        <begin position="244"/>
        <end position="260"/>
    </location>
</feature>
<proteinExistence type="predicted"/>
<sequence length="442" mass="47718">MAAEEKPTMDVPLRTAQGVSRFFLFEALRTGYDELQTQHGEVQSARDKAEGLLVKENPKDFQSLLQDILKSCAKSLQTHASIVEAIAETLSAEADESLDDGGVKASNKYSLLVGQIKDAAAGVDQLRNINVKKEKSPTPPSENDAAPEVQSTKKPNARDPEEPTPRKKAKTKHASNTSAPVTEAPLSDSIDETTMKGKGKKLGKPPKPSKANKTPSSRVSPESGSPSSNTPGSTEKAEQRTKNPASTAAAPPETPVPATANRRNSVEDITSEVDARLAAKELKRARKKESKKRKRDSLASEIFSPDPKATPEQSAALPPKKKIRVDTAKSDSKGKRQNVDDVPGGTSKGKAKKQKTETAKKMNVKFDSEELLDAGDYSKADVELLMSNLNEGKPPGQLSDSEKKANKAKRRRSSNLTETSTPTATQEAAPEANHRKKRRIGF</sequence>
<gene>
    <name evidence="2" type="ORF">M438DRAFT_314683</name>
</gene>
<dbReference type="Proteomes" id="UP000030706">
    <property type="component" value="Unassembled WGS sequence"/>
</dbReference>
<keyword evidence="3" id="KW-1185">Reference proteome</keyword>
<feature type="compositionally biased region" description="Low complexity" evidence="1">
    <location>
        <begin position="414"/>
        <end position="431"/>
    </location>
</feature>
<dbReference type="AlphaFoldDB" id="A0A074XWL3"/>
<feature type="region of interest" description="Disordered" evidence="1">
    <location>
        <begin position="129"/>
        <end position="362"/>
    </location>
</feature>
<feature type="region of interest" description="Disordered" evidence="1">
    <location>
        <begin position="387"/>
        <end position="442"/>
    </location>
</feature>
<feature type="compositionally biased region" description="Basic and acidic residues" evidence="1">
    <location>
        <begin position="324"/>
        <end position="339"/>
    </location>
</feature>
<name>A0A074XWL3_AURPU</name>
<feature type="compositionally biased region" description="Basic and acidic residues" evidence="1">
    <location>
        <begin position="156"/>
        <end position="165"/>
    </location>
</feature>
<dbReference type="GeneID" id="40744925"/>
<evidence type="ECO:0000313" key="2">
    <source>
        <dbReference type="EMBL" id="KEQ86302.1"/>
    </source>
</evidence>
<accession>A0A074XWL3</accession>
<protein>
    <submittedName>
        <fullName evidence="2">Uncharacterized protein</fullName>
    </submittedName>
</protein>
<dbReference type="EMBL" id="KL584978">
    <property type="protein sequence ID" value="KEQ86302.1"/>
    <property type="molecule type" value="Genomic_DNA"/>
</dbReference>
<organism evidence="2 3">
    <name type="scientific">Aureobasidium pullulans EXF-150</name>
    <dbReference type="NCBI Taxonomy" id="1043002"/>
    <lineage>
        <taxon>Eukaryota</taxon>
        <taxon>Fungi</taxon>
        <taxon>Dikarya</taxon>
        <taxon>Ascomycota</taxon>
        <taxon>Pezizomycotina</taxon>
        <taxon>Dothideomycetes</taxon>
        <taxon>Dothideomycetidae</taxon>
        <taxon>Dothideales</taxon>
        <taxon>Saccotheciaceae</taxon>
        <taxon>Aureobasidium</taxon>
    </lineage>
</organism>
<dbReference type="RefSeq" id="XP_029762489.1">
    <property type="nucleotide sequence ID" value="XM_029902619.1"/>
</dbReference>
<dbReference type="HOGENOM" id="CLU_679680_0_0_1"/>
<dbReference type="OrthoDB" id="3921381at2759"/>
<evidence type="ECO:0000256" key="1">
    <source>
        <dbReference type="SAM" id="MobiDB-lite"/>
    </source>
</evidence>
<feature type="compositionally biased region" description="Basic residues" evidence="1">
    <location>
        <begin position="283"/>
        <end position="295"/>
    </location>
</feature>
<feature type="compositionally biased region" description="Basic and acidic residues" evidence="1">
    <location>
        <begin position="273"/>
        <end position="282"/>
    </location>
</feature>
<reference evidence="2 3" key="1">
    <citation type="journal article" date="2014" name="BMC Genomics">
        <title>Genome sequencing of four Aureobasidium pullulans varieties: biotechnological potential, stress tolerance, and description of new species.</title>
        <authorList>
            <person name="Gostin Ar C."/>
            <person name="Ohm R.A."/>
            <person name="Kogej T."/>
            <person name="Sonjak S."/>
            <person name="Turk M."/>
            <person name="Zajc J."/>
            <person name="Zalar P."/>
            <person name="Grube M."/>
            <person name="Sun H."/>
            <person name="Han J."/>
            <person name="Sharma A."/>
            <person name="Chiniquy J."/>
            <person name="Ngan C.Y."/>
            <person name="Lipzen A."/>
            <person name="Barry K."/>
            <person name="Grigoriev I.V."/>
            <person name="Gunde-Cimerman N."/>
        </authorList>
    </citation>
    <scope>NUCLEOTIDE SEQUENCE [LARGE SCALE GENOMIC DNA]</scope>
    <source>
        <strain evidence="2 3">EXF-150</strain>
    </source>
</reference>
<feature type="compositionally biased region" description="Low complexity" evidence="1">
    <location>
        <begin position="214"/>
        <end position="234"/>
    </location>
</feature>
<evidence type="ECO:0000313" key="3">
    <source>
        <dbReference type="Proteomes" id="UP000030706"/>
    </source>
</evidence>